<proteinExistence type="inferred from homology"/>
<comment type="function">
    <text evidence="3">Involved in the transposition of the insertion sequence IS2.</text>
</comment>
<feature type="coiled-coil region" evidence="4">
    <location>
        <begin position="82"/>
        <end position="109"/>
    </location>
</feature>
<comment type="similarity">
    <text evidence="1">Belongs to the transposase 8 family.</text>
</comment>
<dbReference type="PANTHER" id="PTHR37936">
    <property type="entry name" value="TRANSPOSASE INSC FOR INSERTION ELEMENT IS2A-RELATED"/>
    <property type="match status" value="1"/>
</dbReference>
<evidence type="ECO:0008006" key="7">
    <source>
        <dbReference type="Google" id="ProtNLM"/>
    </source>
</evidence>
<name>A0A5E4PHU3_9COXI</name>
<evidence type="ECO:0000313" key="5">
    <source>
        <dbReference type="EMBL" id="VVC75972.1"/>
    </source>
</evidence>
<dbReference type="GO" id="GO:0003677">
    <property type="term" value="F:DNA binding"/>
    <property type="evidence" value="ECO:0007669"/>
    <property type="project" value="InterPro"/>
</dbReference>
<sequence>MTISNTIEPVEIYSNTQRRKRWSAIEKHKIVQETYQPGATVSYIARKHGIPPSQLFYWRKVMESGALTGIKTEEELVPVSEVNDLKKRIKQLERVLGQKTMDIEILREAVKIGREKKLISRQPLPGLEDLD</sequence>
<dbReference type="InterPro" id="IPR009057">
    <property type="entry name" value="Homeodomain-like_sf"/>
</dbReference>
<keyword evidence="4" id="KW-0175">Coiled coil</keyword>
<dbReference type="Gene3D" id="1.10.10.10">
    <property type="entry name" value="Winged helix-like DNA-binding domain superfamily/Winged helix DNA-binding domain"/>
    <property type="match status" value="1"/>
</dbReference>
<evidence type="ECO:0000256" key="4">
    <source>
        <dbReference type="SAM" id="Coils"/>
    </source>
</evidence>
<keyword evidence="6" id="KW-1185">Reference proteome</keyword>
<dbReference type="KEGG" id="asip:AQUSIP_12730"/>
<dbReference type="Pfam" id="PF01527">
    <property type="entry name" value="HTH_Tnp_1"/>
    <property type="match status" value="1"/>
</dbReference>
<dbReference type="EMBL" id="LR699119">
    <property type="protein sequence ID" value="VVC75972.1"/>
    <property type="molecule type" value="Genomic_DNA"/>
</dbReference>
<dbReference type="AlphaFoldDB" id="A0A5E4PHU3"/>
<organism evidence="5 6">
    <name type="scientific">Aquicella siphonis</name>
    <dbReference type="NCBI Taxonomy" id="254247"/>
    <lineage>
        <taxon>Bacteria</taxon>
        <taxon>Pseudomonadati</taxon>
        <taxon>Pseudomonadota</taxon>
        <taxon>Gammaproteobacteria</taxon>
        <taxon>Legionellales</taxon>
        <taxon>Coxiellaceae</taxon>
        <taxon>Aquicella</taxon>
    </lineage>
</organism>
<dbReference type="PANTHER" id="PTHR37936:SF3">
    <property type="entry name" value="TRANSPOSASE INSC FOR INSERTION ELEMENT IS2A-RELATED"/>
    <property type="match status" value="1"/>
</dbReference>
<dbReference type="InterPro" id="IPR036388">
    <property type="entry name" value="WH-like_DNA-bd_sf"/>
</dbReference>
<keyword evidence="2" id="KW-0815">Transposition</keyword>
<accession>A0A5E4PHU3</accession>
<dbReference type="InterPro" id="IPR002514">
    <property type="entry name" value="Transposase_8"/>
</dbReference>
<dbReference type="Proteomes" id="UP000324194">
    <property type="component" value="Chromosome 1"/>
</dbReference>
<evidence type="ECO:0000256" key="2">
    <source>
        <dbReference type="ARBA" id="ARBA00022578"/>
    </source>
</evidence>
<dbReference type="GO" id="GO:0006313">
    <property type="term" value="P:DNA transposition"/>
    <property type="evidence" value="ECO:0007669"/>
    <property type="project" value="InterPro"/>
</dbReference>
<evidence type="ECO:0000256" key="1">
    <source>
        <dbReference type="ARBA" id="ARBA00009964"/>
    </source>
</evidence>
<protein>
    <recommendedName>
        <fullName evidence="7">IS2 repressor TnpA</fullName>
    </recommendedName>
</protein>
<gene>
    <name evidence="5" type="ORF">AQUSIP_12730</name>
</gene>
<dbReference type="GO" id="GO:0004803">
    <property type="term" value="F:transposase activity"/>
    <property type="evidence" value="ECO:0007669"/>
    <property type="project" value="InterPro"/>
</dbReference>
<evidence type="ECO:0000256" key="3">
    <source>
        <dbReference type="ARBA" id="ARBA00024308"/>
    </source>
</evidence>
<dbReference type="SUPFAM" id="SSF46689">
    <property type="entry name" value="Homeodomain-like"/>
    <property type="match status" value="1"/>
</dbReference>
<evidence type="ECO:0000313" key="6">
    <source>
        <dbReference type="Proteomes" id="UP000324194"/>
    </source>
</evidence>
<reference evidence="5 6" key="1">
    <citation type="submission" date="2019-08" db="EMBL/GenBank/DDBJ databases">
        <authorList>
            <person name="Guy L."/>
        </authorList>
    </citation>
    <scope>NUCLEOTIDE SEQUENCE [LARGE SCALE GENOMIC DNA]</scope>
    <source>
        <strain evidence="5 6">SGT-108</strain>
    </source>
</reference>